<feature type="region of interest" description="Disordered" evidence="1">
    <location>
        <begin position="121"/>
        <end position="141"/>
    </location>
</feature>
<sequence>MPDSPTEHAFYIALKFTKGVLDTTDGRSGYRYKPGARMYPTKQPASAMRRRWLGEGYEARLAKFTIDEDGNPHVEYCDQDDNIAPVCGAQKTRQRTLYNDRVETVIEKRCVLDLDHTGLHSTTRDRGYRNRNDFAADNEHL</sequence>
<dbReference type="EMBL" id="MF668280">
    <property type="protein sequence ID" value="ASZ74744.1"/>
    <property type="molecule type" value="Genomic_DNA"/>
</dbReference>
<evidence type="ECO:0000313" key="3">
    <source>
        <dbReference type="Proteomes" id="UP000226037"/>
    </source>
</evidence>
<keyword evidence="3" id="KW-1185">Reference proteome</keyword>
<gene>
    <name evidence="2" type="ORF">SEA_PHABBA_205</name>
</gene>
<proteinExistence type="predicted"/>
<name>A0A249XU41_9CAUD</name>
<protein>
    <submittedName>
        <fullName evidence="2">Uncharacterized protein</fullName>
    </submittedName>
</protein>
<reference evidence="3" key="1">
    <citation type="submission" date="2017-08" db="EMBL/GenBank/DDBJ databases">
        <authorList>
            <person name="de Groot N.N."/>
        </authorList>
    </citation>
    <scope>NUCLEOTIDE SEQUENCE [LARGE SCALE GENOMIC DNA]</scope>
</reference>
<accession>A0A249XU41</accession>
<evidence type="ECO:0000313" key="2">
    <source>
        <dbReference type="EMBL" id="ASZ74744.1"/>
    </source>
</evidence>
<dbReference type="Proteomes" id="UP000226037">
    <property type="component" value="Segment"/>
</dbReference>
<evidence type="ECO:0000256" key="1">
    <source>
        <dbReference type="SAM" id="MobiDB-lite"/>
    </source>
</evidence>
<organism evidence="2 3">
    <name type="scientific">Mycobacterium phage Phabba</name>
    <dbReference type="NCBI Taxonomy" id="2027899"/>
    <lineage>
        <taxon>Viruses</taxon>
        <taxon>Duplodnaviria</taxon>
        <taxon>Heunggongvirae</taxon>
        <taxon>Uroviricota</taxon>
        <taxon>Caudoviricetes</taxon>
        <taxon>Ceeclamvirinae</taxon>
        <taxon>Myrnavirus</taxon>
        <taxon>Myrnavirus phabba</taxon>
        <taxon>Myranavirus phabba</taxon>
    </lineage>
</organism>